<evidence type="ECO:0000313" key="8">
    <source>
        <dbReference type="Proteomes" id="UP000182998"/>
    </source>
</evidence>
<dbReference type="EMBL" id="FMVN01000008">
    <property type="protein sequence ID" value="SCY48290.1"/>
    <property type="molecule type" value="Genomic_DNA"/>
</dbReference>
<proteinExistence type="predicted"/>
<dbReference type="Gene3D" id="1.10.10.60">
    <property type="entry name" value="Homeodomain-like"/>
    <property type="match status" value="2"/>
</dbReference>
<reference evidence="5" key="1">
    <citation type="submission" date="2014-09" db="EMBL/GenBank/DDBJ databases">
        <authorList>
            <person name="GOMEZ-VALERO Laura"/>
        </authorList>
    </citation>
    <scope>NUCLEOTIDE SEQUENCE</scope>
    <source>
        <strain evidence="5">ATCC33218</strain>
    </source>
</reference>
<dbReference type="KEGG" id="tmc:LMI_2387"/>
<feature type="domain" description="HTH araC/xylS-type" evidence="4">
    <location>
        <begin position="142"/>
        <end position="240"/>
    </location>
</feature>
<gene>
    <name evidence="5" type="ORF">LMI_2387</name>
    <name evidence="6" type="ORF">SAMN02982997_01864</name>
</gene>
<evidence type="ECO:0000256" key="2">
    <source>
        <dbReference type="ARBA" id="ARBA00023125"/>
    </source>
</evidence>
<dbReference type="PATRIC" id="fig|451.8.peg.2894"/>
<dbReference type="OrthoDB" id="5740883at2"/>
<dbReference type="PRINTS" id="PR00032">
    <property type="entry name" value="HTHARAC"/>
</dbReference>
<reference evidence="7" key="2">
    <citation type="submission" date="2014-09" db="EMBL/GenBank/DDBJ databases">
        <authorList>
            <person name="Gomez-Valero L."/>
        </authorList>
    </citation>
    <scope>NUCLEOTIDE SEQUENCE [LARGE SCALE GENOMIC DNA]</scope>
    <source>
        <strain evidence="7">ATCC33218</strain>
    </source>
</reference>
<sequence>MIPNYGQLSLRSYETYHCSHSHDFAQLVLPIQGVLELKNGCQSGLVRDNTAAFIAPNSIHSFAASRKNQFLVVDLKAPNSILNENLMPAFPTLTTSAIKFLHFAQNYLLQKDSDGFSDYLIQNLLFKLVSQSLTPVLDPKVLKVTQWINNNFAAPINLEGLTHLCHLSTSQLQRRFKKMTGQTVAEYWRMKKLSQAQLLLSTETLSISSIAYQLGYENVSAFSRCFAHTFGQSPSQWREMMLNANNMRVEDKTLFHDS</sequence>
<dbReference type="Proteomes" id="UP000182998">
    <property type="component" value="Unassembled WGS sequence"/>
</dbReference>
<dbReference type="InterPro" id="IPR009057">
    <property type="entry name" value="Homeodomain-like_sf"/>
</dbReference>
<protein>
    <submittedName>
        <fullName evidence="6">AraC-type DNA-binding protein</fullName>
    </submittedName>
    <submittedName>
        <fullName evidence="5">Transcriptional regulator, AraC-family</fullName>
    </submittedName>
</protein>
<keyword evidence="2 6" id="KW-0238">DNA-binding</keyword>
<dbReference type="PROSITE" id="PS00041">
    <property type="entry name" value="HTH_ARAC_FAMILY_1"/>
    <property type="match status" value="1"/>
</dbReference>
<accession>A0A098GI46</accession>
<dbReference type="Pfam" id="PF12833">
    <property type="entry name" value="HTH_18"/>
    <property type="match status" value="1"/>
</dbReference>
<organism evidence="5 7">
    <name type="scientific">Legionella micdadei</name>
    <name type="common">Tatlockia micdadei</name>
    <dbReference type="NCBI Taxonomy" id="451"/>
    <lineage>
        <taxon>Bacteria</taxon>
        <taxon>Pseudomonadati</taxon>
        <taxon>Pseudomonadota</taxon>
        <taxon>Gammaproteobacteria</taxon>
        <taxon>Legionellales</taxon>
        <taxon>Legionellaceae</taxon>
        <taxon>Legionella</taxon>
    </lineage>
</organism>
<reference evidence="6 8" key="3">
    <citation type="submission" date="2016-10" db="EMBL/GenBank/DDBJ databases">
        <authorList>
            <person name="Varghese N."/>
            <person name="Submissions S."/>
        </authorList>
    </citation>
    <scope>NUCLEOTIDE SEQUENCE [LARGE SCALE GENOMIC DNA]</scope>
    <source>
        <strain evidence="6 8">ATCC 33218</strain>
    </source>
</reference>
<evidence type="ECO:0000313" key="6">
    <source>
        <dbReference type="EMBL" id="SCY48290.1"/>
    </source>
</evidence>
<dbReference type="InterPro" id="IPR020449">
    <property type="entry name" value="Tscrpt_reg_AraC-type_HTH"/>
</dbReference>
<evidence type="ECO:0000313" key="7">
    <source>
        <dbReference type="Proteomes" id="UP000032414"/>
    </source>
</evidence>
<dbReference type="PANTHER" id="PTHR43280:SF28">
    <property type="entry name" value="HTH-TYPE TRANSCRIPTIONAL ACTIVATOR RHAS"/>
    <property type="match status" value="1"/>
</dbReference>
<dbReference type="RefSeq" id="WP_045099859.1">
    <property type="nucleotide sequence ID" value="NZ_CP020614.1"/>
</dbReference>
<dbReference type="GO" id="GO:0043565">
    <property type="term" value="F:sequence-specific DNA binding"/>
    <property type="evidence" value="ECO:0007669"/>
    <property type="project" value="InterPro"/>
</dbReference>
<dbReference type="Proteomes" id="UP000032414">
    <property type="component" value="Chromosome I"/>
</dbReference>
<dbReference type="PROSITE" id="PS01124">
    <property type="entry name" value="HTH_ARAC_FAMILY_2"/>
    <property type="match status" value="1"/>
</dbReference>
<evidence type="ECO:0000259" key="4">
    <source>
        <dbReference type="PROSITE" id="PS01124"/>
    </source>
</evidence>
<dbReference type="PANTHER" id="PTHR43280">
    <property type="entry name" value="ARAC-FAMILY TRANSCRIPTIONAL REGULATOR"/>
    <property type="match status" value="1"/>
</dbReference>
<keyword evidence="1" id="KW-0805">Transcription regulation</keyword>
<dbReference type="AlphaFoldDB" id="A0A098GI46"/>
<dbReference type="STRING" id="451.B6N58_04230"/>
<name>A0A098GI46_LEGMI</name>
<evidence type="ECO:0000313" key="5">
    <source>
        <dbReference type="EMBL" id="CEG61655.1"/>
    </source>
</evidence>
<dbReference type="InterPro" id="IPR018062">
    <property type="entry name" value="HTH_AraC-typ_CS"/>
</dbReference>
<dbReference type="SMART" id="SM00342">
    <property type="entry name" value="HTH_ARAC"/>
    <property type="match status" value="1"/>
</dbReference>
<dbReference type="SUPFAM" id="SSF46689">
    <property type="entry name" value="Homeodomain-like"/>
    <property type="match status" value="2"/>
</dbReference>
<evidence type="ECO:0000256" key="3">
    <source>
        <dbReference type="ARBA" id="ARBA00023163"/>
    </source>
</evidence>
<dbReference type="InterPro" id="IPR018060">
    <property type="entry name" value="HTH_AraC"/>
</dbReference>
<keyword evidence="8" id="KW-1185">Reference proteome</keyword>
<keyword evidence="3" id="KW-0804">Transcription</keyword>
<evidence type="ECO:0000256" key="1">
    <source>
        <dbReference type="ARBA" id="ARBA00023015"/>
    </source>
</evidence>
<dbReference type="HOGENOM" id="CLU_000445_88_15_6"/>
<dbReference type="GO" id="GO:0003700">
    <property type="term" value="F:DNA-binding transcription factor activity"/>
    <property type="evidence" value="ECO:0007669"/>
    <property type="project" value="InterPro"/>
</dbReference>
<dbReference type="EMBL" id="LN614830">
    <property type="protein sequence ID" value="CEG61655.1"/>
    <property type="molecule type" value="Genomic_DNA"/>
</dbReference>